<accession>A0ABP8M4C4</accession>
<dbReference type="RefSeq" id="WP_345030896.1">
    <property type="nucleotide sequence ID" value="NZ_BAABEY010000029.1"/>
</dbReference>
<dbReference type="EMBL" id="BAABEY010000029">
    <property type="protein sequence ID" value="GAA4443202.1"/>
    <property type="molecule type" value="Genomic_DNA"/>
</dbReference>
<keyword evidence="5" id="KW-1185">Reference proteome</keyword>
<evidence type="ECO:0000259" key="2">
    <source>
        <dbReference type="Pfam" id="PF04773"/>
    </source>
</evidence>
<keyword evidence="1" id="KW-0812">Transmembrane</keyword>
<gene>
    <name evidence="4" type="ORF">GCM10023091_31280</name>
</gene>
<protein>
    <submittedName>
        <fullName evidence="4">FecR family protein</fullName>
    </submittedName>
</protein>
<dbReference type="PANTHER" id="PTHR30273">
    <property type="entry name" value="PERIPLASMIC SIGNAL SENSOR AND SIGMA FACTOR ACTIVATOR FECR-RELATED"/>
    <property type="match status" value="1"/>
</dbReference>
<dbReference type="Pfam" id="PF16344">
    <property type="entry name" value="FecR_C"/>
    <property type="match status" value="1"/>
</dbReference>
<dbReference type="InterPro" id="IPR032508">
    <property type="entry name" value="FecR_C"/>
</dbReference>
<evidence type="ECO:0000313" key="5">
    <source>
        <dbReference type="Proteomes" id="UP001501508"/>
    </source>
</evidence>
<evidence type="ECO:0000256" key="1">
    <source>
        <dbReference type="SAM" id="Phobius"/>
    </source>
</evidence>
<evidence type="ECO:0000313" key="4">
    <source>
        <dbReference type="EMBL" id="GAA4443202.1"/>
    </source>
</evidence>
<feature type="domain" description="FecR protein" evidence="2">
    <location>
        <begin position="113"/>
        <end position="204"/>
    </location>
</feature>
<dbReference type="PIRSF" id="PIRSF018266">
    <property type="entry name" value="FecR"/>
    <property type="match status" value="1"/>
</dbReference>
<feature type="transmembrane region" description="Helical" evidence="1">
    <location>
        <begin position="84"/>
        <end position="104"/>
    </location>
</feature>
<dbReference type="InterPro" id="IPR006860">
    <property type="entry name" value="FecR"/>
</dbReference>
<proteinExistence type="predicted"/>
<name>A0ABP8M4C4_9BACT</name>
<keyword evidence="1" id="KW-0472">Membrane</keyword>
<dbReference type="Gene3D" id="2.60.120.1440">
    <property type="match status" value="1"/>
</dbReference>
<feature type="domain" description="Protein FecR C-terminal" evidence="3">
    <location>
        <begin position="248"/>
        <end position="308"/>
    </location>
</feature>
<dbReference type="Proteomes" id="UP001501508">
    <property type="component" value="Unassembled WGS sequence"/>
</dbReference>
<dbReference type="InterPro" id="IPR012373">
    <property type="entry name" value="Ferrdict_sens_TM"/>
</dbReference>
<sequence>MQNRVKSLITRYLEQALTDDERAELSRLLQTEQGKQVLGEMIDQEAQIILMNALCLAPATTDRIWSRIEENLETTTARKINWRIWGWAASILLLLGAGLVFRLYQPVGEKLYYATGKGQKRSIILPDGSLVTLNSNSKISFIQNNRTRNVTLSGEAFFDVKRNPEKPFKVAATGIQIKVLGTSFNVKAYQEDQAVSTTLLEGKVHLETDAGNGMEMSPNQQVHFRKQDLALVPGDMAAYYQNNWRSGKLVFEDEPLAHILPVLEKWYGVRFEVAPKNAKCRFSMSIETETLDQMLRFFELSEGIKFNRSAGGVISLGGDLCR</sequence>
<dbReference type="Gene3D" id="3.55.50.30">
    <property type="match status" value="1"/>
</dbReference>
<dbReference type="Pfam" id="PF04773">
    <property type="entry name" value="FecR"/>
    <property type="match status" value="1"/>
</dbReference>
<keyword evidence="1" id="KW-1133">Transmembrane helix</keyword>
<comment type="caution">
    <text evidence="4">The sequence shown here is derived from an EMBL/GenBank/DDBJ whole genome shotgun (WGS) entry which is preliminary data.</text>
</comment>
<reference evidence="5" key="1">
    <citation type="journal article" date="2019" name="Int. J. Syst. Evol. Microbiol.">
        <title>The Global Catalogue of Microorganisms (GCM) 10K type strain sequencing project: providing services to taxonomists for standard genome sequencing and annotation.</title>
        <authorList>
            <consortium name="The Broad Institute Genomics Platform"/>
            <consortium name="The Broad Institute Genome Sequencing Center for Infectious Disease"/>
            <person name="Wu L."/>
            <person name="Ma J."/>
        </authorList>
    </citation>
    <scope>NUCLEOTIDE SEQUENCE [LARGE SCALE GENOMIC DNA]</scope>
    <source>
        <strain evidence="5">JCM 31920</strain>
    </source>
</reference>
<organism evidence="4 5">
    <name type="scientific">Ravibacter arvi</name>
    <dbReference type="NCBI Taxonomy" id="2051041"/>
    <lineage>
        <taxon>Bacteria</taxon>
        <taxon>Pseudomonadati</taxon>
        <taxon>Bacteroidota</taxon>
        <taxon>Cytophagia</taxon>
        <taxon>Cytophagales</taxon>
        <taxon>Spirosomataceae</taxon>
        <taxon>Ravibacter</taxon>
    </lineage>
</organism>
<dbReference type="PANTHER" id="PTHR30273:SF2">
    <property type="entry name" value="PROTEIN FECR"/>
    <property type="match status" value="1"/>
</dbReference>
<evidence type="ECO:0000259" key="3">
    <source>
        <dbReference type="Pfam" id="PF16344"/>
    </source>
</evidence>